<dbReference type="Proteomes" id="UP001597034">
    <property type="component" value="Unassembled WGS sequence"/>
</dbReference>
<reference evidence="2 3" key="1">
    <citation type="journal article" date="2019" name="Int. J. Syst. Evol. Microbiol.">
        <title>The Global Catalogue of Microorganisms (GCM) 10K type strain sequencing project: providing services to taxonomists for standard genome sequencing and annotation.</title>
        <authorList>
            <consortium name="The Broad Institute Genomics Platform"/>
            <consortium name="The Broad Institute Genome Sequencing Center for Infectious Disease"/>
            <person name="Wu L."/>
            <person name="Ma J."/>
        </authorList>
    </citation>
    <scope>NUCLEOTIDE SEQUENCE [LARGE SCALE GENOMIC DNA]</scope>
    <source>
        <strain evidence="2 3">CGMCC 1.10390</strain>
    </source>
</reference>
<accession>A0ABD6DPP6</accession>
<keyword evidence="3" id="KW-1185">Reference proteome</keyword>
<dbReference type="AlphaFoldDB" id="A0ABD6DPP6"/>
<organism evidence="2 3">
    <name type="scientific">Haloarchaeobius litoreus</name>
    <dbReference type="NCBI Taxonomy" id="755306"/>
    <lineage>
        <taxon>Archaea</taxon>
        <taxon>Methanobacteriati</taxon>
        <taxon>Methanobacteriota</taxon>
        <taxon>Stenosarchaea group</taxon>
        <taxon>Halobacteria</taxon>
        <taxon>Halobacteriales</taxon>
        <taxon>Halorubellaceae</taxon>
        <taxon>Haloarchaeobius</taxon>
    </lineage>
</organism>
<evidence type="ECO:0000313" key="2">
    <source>
        <dbReference type="EMBL" id="MFD1647740.1"/>
    </source>
</evidence>
<name>A0ABD6DPP6_9EURY</name>
<evidence type="ECO:0000313" key="3">
    <source>
        <dbReference type="Proteomes" id="UP001597034"/>
    </source>
</evidence>
<dbReference type="RefSeq" id="WP_256401781.1">
    <property type="nucleotide sequence ID" value="NZ_JANHJR010000004.1"/>
</dbReference>
<feature type="region of interest" description="Disordered" evidence="1">
    <location>
        <begin position="146"/>
        <end position="166"/>
    </location>
</feature>
<evidence type="ECO:0000256" key="1">
    <source>
        <dbReference type="SAM" id="MobiDB-lite"/>
    </source>
</evidence>
<gene>
    <name evidence="2" type="ORF">ACFSBL_18770</name>
</gene>
<dbReference type="EMBL" id="JBHUDO010000004">
    <property type="protein sequence ID" value="MFD1647740.1"/>
    <property type="molecule type" value="Genomic_DNA"/>
</dbReference>
<protein>
    <submittedName>
        <fullName evidence="2">Gluconate 2-dehydrogenase subunit 3 family protein</fullName>
    </submittedName>
</protein>
<dbReference type="InterPro" id="IPR027056">
    <property type="entry name" value="Gluconate_2DH_su3"/>
</dbReference>
<dbReference type="Pfam" id="PF13618">
    <property type="entry name" value="Gluconate_2-dh3"/>
    <property type="match status" value="1"/>
</dbReference>
<comment type="caution">
    <text evidence="2">The sequence shown here is derived from an EMBL/GenBank/DDBJ whole genome shotgun (WGS) entry which is preliminary data.</text>
</comment>
<proteinExistence type="predicted"/>
<sequence>MELTRRDAVVVLALTGAGAGVSGRLVEQLDDDPFAESVAALAGTVYPSAVELDGEFVRTYLAGRLEAERSEYGYVMDAFDTLDEHAMRLYSREFTDIGVGRREDVLRDLGVDAASAERHGSVPERIRYLVDELLFVLYTSPTGGRLVGNENPAGHPGGLESYQQEP</sequence>